<keyword evidence="4" id="KW-1185">Reference proteome</keyword>
<dbReference type="Proteomes" id="UP001630127">
    <property type="component" value="Unassembled WGS sequence"/>
</dbReference>
<protein>
    <submittedName>
        <fullName evidence="3">Uncharacterized protein</fullName>
    </submittedName>
</protein>
<gene>
    <name evidence="3" type="ORF">ACH5RR_006292</name>
</gene>
<organism evidence="3 4">
    <name type="scientific">Cinchona calisaya</name>
    <dbReference type="NCBI Taxonomy" id="153742"/>
    <lineage>
        <taxon>Eukaryota</taxon>
        <taxon>Viridiplantae</taxon>
        <taxon>Streptophyta</taxon>
        <taxon>Embryophyta</taxon>
        <taxon>Tracheophyta</taxon>
        <taxon>Spermatophyta</taxon>
        <taxon>Magnoliopsida</taxon>
        <taxon>eudicotyledons</taxon>
        <taxon>Gunneridae</taxon>
        <taxon>Pentapetalae</taxon>
        <taxon>asterids</taxon>
        <taxon>lamiids</taxon>
        <taxon>Gentianales</taxon>
        <taxon>Rubiaceae</taxon>
        <taxon>Cinchonoideae</taxon>
        <taxon>Cinchoneae</taxon>
        <taxon>Cinchona</taxon>
    </lineage>
</organism>
<reference evidence="3 4" key="1">
    <citation type="submission" date="2024-11" db="EMBL/GenBank/DDBJ databases">
        <title>A near-complete genome assembly of Cinchona calisaya.</title>
        <authorList>
            <person name="Lian D.C."/>
            <person name="Zhao X.W."/>
            <person name="Wei L."/>
        </authorList>
    </citation>
    <scope>NUCLEOTIDE SEQUENCE [LARGE SCALE GENOMIC DNA]</scope>
    <source>
        <tissue evidence="3">Nenye</tissue>
    </source>
</reference>
<evidence type="ECO:0000313" key="4">
    <source>
        <dbReference type="Proteomes" id="UP001630127"/>
    </source>
</evidence>
<feature type="signal peptide" evidence="2">
    <location>
        <begin position="1"/>
        <end position="20"/>
    </location>
</feature>
<evidence type="ECO:0000256" key="1">
    <source>
        <dbReference type="SAM" id="MobiDB-lite"/>
    </source>
</evidence>
<dbReference type="PANTHER" id="PTHR36705:SF10">
    <property type="entry name" value="CLAVATA3_ESR (CLE)-RELATED PROTEIN 19"/>
    <property type="match status" value="1"/>
</dbReference>
<evidence type="ECO:0000313" key="3">
    <source>
        <dbReference type="EMBL" id="KAL3532771.1"/>
    </source>
</evidence>
<name>A0ABD3ANL2_9GENT</name>
<proteinExistence type="predicted"/>
<keyword evidence="2" id="KW-0732">Signal</keyword>
<dbReference type="PANTHER" id="PTHR36705">
    <property type="entry name" value="CLAVATA3/ESR (CLE)-RELATED PROTEIN 20"/>
    <property type="match status" value="1"/>
</dbReference>
<dbReference type="AlphaFoldDB" id="A0ABD3ANL2"/>
<feature type="compositionally biased region" description="Low complexity" evidence="1">
    <location>
        <begin position="46"/>
        <end position="61"/>
    </location>
</feature>
<feature type="chain" id="PRO_5044833672" evidence="2">
    <location>
        <begin position="21"/>
        <end position="104"/>
    </location>
</feature>
<comment type="caution">
    <text evidence="3">The sequence shown here is derived from an EMBL/GenBank/DDBJ whole genome shotgun (WGS) entry which is preliminary data.</text>
</comment>
<dbReference type="EMBL" id="JBJUIK010000003">
    <property type="protein sequence ID" value="KAL3532771.1"/>
    <property type="molecule type" value="Genomic_DNA"/>
</dbReference>
<evidence type="ECO:0000256" key="2">
    <source>
        <dbReference type="SAM" id="SignalP"/>
    </source>
</evidence>
<sequence length="104" mass="11338">MRNISVSTIILLVLVHQILAGIGLTIAASRGLFLSSPITNSDEKTTSSSSSVNSSSNEATSAIRRCNSIRVHFSRYSLSNAWRNKIDDDDKRTVPTGPNPLHNR</sequence>
<accession>A0ABD3ANL2</accession>
<feature type="region of interest" description="Disordered" evidence="1">
    <location>
        <begin position="38"/>
        <end position="61"/>
    </location>
</feature>